<organism evidence="1">
    <name type="scientific">bioreactor metagenome</name>
    <dbReference type="NCBI Taxonomy" id="1076179"/>
    <lineage>
        <taxon>unclassified sequences</taxon>
        <taxon>metagenomes</taxon>
        <taxon>ecological metagenomes</taxon>
    </lineage>
</organism>
<sequence>MAAAASPEVQEQCKEMTIPYDAKDYKDTTAMFDGYFETYQQLWQTEPWA</sequence>
<comment type="caution">
    <text evidence="1">The sequence shown here is derived from an EMBL/GenBank/DDBJ whole genome shotgun (WGS) entry which is preliminary data.</text>
</comment>
<gene>
    <name evidence="1" type="ORF">SDC9_188433</name>
</gene>
<reference evidence="1" key="1">
    <citation type="submission" date="2019-08" db="EMBL/GenBank/DDBJ databases">
        <authorList>
            <person name="Kucharzyk K."/>
            <person name="Murdoch R.W."/>
            <person name="Higgins S."/>
            <person name="Loffler F."/>
        </authorList>
    </citation>
    <scope>NUCLEOTIDE SEQUENCE</scope>
</reference>
<evidence type="ECO:0000313" key="1">
    <source>
        <dbReference type="EMBL" id="MPN40893.1"/>
    </source>
</evidence>
<name>A0A645I033_9ZZZZ</name>
<proteinExistence type="predicted"/>
<accession>A0A645I033</accession>
<dbReference type="EMBL" id="VSSQ01097597">
    <property type="protein sequence ID" value="MPN40893.1"/>
    <property type="molecule type" value="Genomic_DNA"/>
</dbReference>
<protein>
    <submittedName>
        <fullName evidence="1">Uncharacterized protein</fullName>
    </submittedName>
</protein>
<dbReference type="AlphaFoldDB" id="A0A645I033"/>